<dbReference type="PRINTS" id="PR00040">
    <property type="entry name" value="HTHMERR"/>
</dbReference>
<dbReference type="InterPro" id="IPR009061">
    <property type="entry name" value="DNA-bd_dom_put_sf"/>
</dbReference>
<keyword evidence="2" id="KW-0805">Transcription regulation</keyword>
<dbReference type="PROSITE" id="PS50937">
    <property type="entry name" value="HTH_MERR_2"/>
    <property type="match status" value="1"/>
</dbReference>
<reference evidence="6 7" key="1">
    <citation type="submission" date="2020-08" db="EMBL/GenBank/DDBJ databases">
        <title>Genomic Encyclopedia of Type Strains, Phase IV (KMG-IV): sequencing the most valuable type-strain genomes for metagenomic binning, comparative biology and taxonomic classification.</title>
        <authorList>
            <person name="Goeker M."/>
        </authorList>
    </citation>
    <scope>NUCLEOTIDE SEQUENCE [LARGE SCALE GENOMIC DNA]</scope>
    <source>
        <strain evidence="6 7">DSM 44197</strain>
    </source>
</reference>
<evidence type="ECO:0000313" key="7">
    <source>
        <dbReference type="Proteomes" id="UP000572680"/>
    </source>
</evidence>
<dbReference type="Gene3D" id="1.10.1660.10">
    <property type="match status" value="1"/>
</dbReference>
<dbReference type="AlphaFoldDB" id="A0A7W3QRB4"/>
<evidence type="ECO:0000256" key="1">
    <source>
        <dbReference type="ARBA" id="ARBA00022491"/>
    </source>
</evidence>
<accession>A0A7W3QRB4</accession>
<protein>
    <submittedName>
        <fullName evidence="6">DNA-binding transcriptional MerR regulator</fullName>
    </submittedName>
</protein>
<evidence type="ECO:0000259" key="5">
    <source>
        <dbReference type="PROSITE" id="PS50937"/>
    </source>
</evidence>
<feature type="domain" description="HTH merR-type" evidence="5">
    <location>
        <begin position="5"/>
        <end position="74"/>
    </location>
</feature>
<keyword evidence="4" id="KW-0804">Transcription</keyword>
<dbReference type="InterPro" id="IPR000551">
    <property type="entry name" value="MerR-type_HTH_dom"/>
</dbReference>
<evidence type="ECO:0000256" key="4">
    <source>
        <dbReference type="ARBA" id="ARBA00023163"/>
    </source>
</evidence>
<evidence type="ECO:0000256" key="3">
    <source>
        <dbReference type="ARBA" id="ARBA00023125"/>
    </source>
</evidence>
<keyword evidence="7" id="KW-1185">Reference proteome</keyword>
<proteinExistence type="predicted"/>
<dbReference type="SMART" id="SM00422">
    <property type="entry name" value="HTH_MERR"/>
    <property type="match status" value="1"/>
</dbReference>
<evidence type="ECO:0000256" key="2">
    <source>
        <dbReference type="ARBA" id="ARBA00023015"/>
    </source>
</evidence>
<dbReference type="InterPro" id="IPR047057">
    <property type="entry name" value="MerR_fam"/>
</dbReference>
<dbReference type="PANTHER" id="PTHR30204:SF69">
    <property type="entry name" value="MERR-FAMILY TRANSCRIPTIONAL REGULATOR"/>
    <property type="match status" value="1"/>
</dbReference>
<dbReference type="GO" id="GO:0003677">
    <property type="term" value="F:DNA binding"/>
    <property type="evidence" value="ECO:0007669"/>
    <property type="project" value="UniProtKB-KW"/>
</dbReference>
<dbReference type="SUPFAM" id="SSF46955">
    <property type="entry name" value="Putative DNA-binding domain"/>
    <property type="match status" value="1"/>
</dbReference>
<gene>
    <name evidence="6" type="ORF">HNR61_008139</name>
</gene>
<keyword evidence="3 6" id="KW-0238">DNA-binding</keyword>
<dbReference type="Pfam" id="PF13411">
    <property type="entry name" value="MerR_1"/>
    <property type="match status" value="1"/>
</dbReference>
<dbReference type="Proteomes" id="UP000572680">
    <property type="component" value="Unassembled WGS sequence"/>
</dbReference>
<evidence type="ECO:0000313" key="6">
    <source>
        <dbReference type="EMBL" id="MBA8956457.1"/>
    </source>
</evidence>
<dbReference type="EMBL" id="JACJIA010000015">
    <property type="protein sequence ID" value="MBA8956457.1"/>
    <property type="molecule type" value="Genomic_DNA"/>
</dbReference>
<dbReference type="PANTHER" id="PTHR30204">
    <property type="entry name" value="REDOX-CYCLING DRUG-SENSING TRANSCRIPTIONAL ACTIVATOR SOXR"/>
    <property type="match status" value="1"/>
</dbReference>
<organism evidence="6 7">
    <name type="scientific">Actinomadura namibiensis</name>
    <dbReference type="NCBI Taxonomy" id="182080"/>
    <lineage>
        <taxon>Bacteria</taxon>
        <taxon>Bacillati</taxon>
        <taxon>Actinomycetota</taxon>
        <taxon>Actinomycetes</taxon>
        <taxon>Streptosporangiales</taxon>
        <taxon>Thermomonosporaceae</taxon>
        <taxon>Actinomadura</taxon>
    </lineage>
</organism>
<dbReference type="RefSeq" id="WP_182848363.1">
    <property type="nucleotide sequence ID" value="NZ_BAAALP010000113.1"/>
</dbReference>
<keyword evidence="1" id="KW-0678">Repressor</keyword>
<comment type="caution">
    <text evidence="6">The sequence shown here is derived from an EMBL/GenBank/DDBJ whole genome shotgun (WGS) entry which is preliminary data.</text>
</comment>
<dbReference type="GO" id="GO:0003700">
    <property type="term" value="F:DNA-binding transcription factor activity"/>
    <property type="evidence" value="ECO:0007669"/>
    <property type="project" value="InterPro"/>
</dbReference>
<name>A0A7W3QRB4_ACTNM</name>
<sequence length="147" mass="16250">MTDERYSISQVARCFGVPVSTLRYYDDLGLLPAAERRGNVRYYGHAELCWLALIRCLHHRGLVSLADTAVLVGEDPAADRPSGREVLTSSIETIKGRIADLRNAQRLLEHLLTCPRADPVRECPYLRAELVQAVDHALGRTGVGDAP</sequence>